<sequence length="65" mass="7143">MGEEYKFVFKKCTRCGQKLSGRYVELEGMKGSIPMGCCPKCGTAYPLVKIESEPAEPAPEPEPES</sequence>
<organism evidence="1">
    <name type="scientific">marine sediment metagenome</name>
    <dbReference type="NCBI Taxonomy" id="412755"/>
    <lineage>
        <taxon>unclassified sequences</taxon>
        <taxon>metagenomes</taxon>
        <taxon>ecological metagenomes</taxon>
    </lineage>
</organism>
<reference evidence="1" key="1">
    <citation type="journal article" date="2014" name="Front. Microbiol.">
        <title>High frequency of phylogenetically diverse reductive dehalogenase-homologous genes in deep subseafloor sedimentary metagenomes.</title>
        <authorList>
            <person name="Kawai M."/>
            <person name="Futagami T."/>
            <person name="Toyoda A."/>
            <person name="Takaki Y."/>
            <person name="Nishi S."/>
            <person name="Hori S."/>
            <person name="Arai W."/>
            <person name="Tsubouchi T."/>
            <person name="Morono Y."/>
            <person name="Uchiyama I."/>
            <person name="Ito T."/>
            <person name="Fujiyama A."/>
            <person name="Inagaki F."/>
            <person name="Takami H."/>
        </authorList>
    </citation>
    <scope>NUCLEOTIDE SEQUENCE</scope>
    <source>
        <strain evidence="1">Expedition CK06-06</strain>
    </source>
</reference>
<gene>
    <name evidence="1" type="ORF">S03H2_47732</name>
</gene>
<protein>
    <submittedName>
        <fullName evidence="1">Uncharacterized protein</fullName>
    </submittedName>
</protein>
<name>X1JVY0_9ZZZZ</name>
<dbReference type="EMBL" id="BARU01030046">
    <property type="protein sequence ID" value="GAH73938.1"/>
    <property type="molecule type" value="Genomic_DNA"/>
</dbReference>
<proteinExistence type="predicted"/>
<accession>X1JVY0</accession>
<comment type="caution">
    <text evidence="1">The sequence shown here is derived from an EMBL/GenBank/DDBJ whole genome shotgun (WGS) entry which is preliminary data.</text>
</comment>
<dbReference type="AlphaFoldDB" id="X1JVY0"/>
<evidence type="ECO:0000313" key="1">
    <source>
        <dbReference type="EMBL" id="GAH73938.1"/>
    </source>
</evidence>